<proteinExistence type="predicted"/>
<dbReference type="PANTHER" id="PTHR12677:SF59">
    <property type="entry name" value="GOLGI APPARATUS MEMBRANE PROTEIN TVP38-RELATED"/>
    <property type="match status" value="1"/>
</dbReference>
<keyword evidence="2" id="KW-1003">Cell membrane</keyword>
<gene>
    <name evidence="8" type="ORF">ACFOZ7_08370</name>
</gene>
<feature type="transmembrane region" description="Helical" evidence="6">
    <location>
        <begin position="200"/>
        <end position="220"/>
    </location>
</feature>
<evidence type="ECO:0000256" key="4">
    <source>
        <dbReference type="ARBA" id="ARBA00022989"/>
    </source>
</evidence>
<dbReference type="GO" id="GO:0005886">
    <property type="term" value="C:plasma membrane"/>
    <property type="evidence" value="ECO:0007669"/>
    <property type="project" value="UniProtKB-SubCell"/>
</dbReference>
<evidence type="ECO:0000313" key="8">
    <source>
        <dbReference type="EMBL" id="MFC4247012.1"/>
    </source>
</evidence>
<comment type="subcellular location">
    <subcellularLocation>
        <location evidence="1">Cell membrane</location>
        <topology evidence="1">Multi-pass membrane protein</topology>
    </subcellularLocation>
</comment>
<dbReference type="InterPro" id="IPR032816">
    <property type="entry name" value="VTT_dom"/>
</dbReference>
<keyword evidence="3 6" id="KW-0812">Transmembrane</keyword>
<evidence type="ECO:0000313" key="9">
    <source>
        <dbReference type="Proteomes" id="UP001595821"/>
    </source>
</evidence>
<dbReference type="GeneID" id="71852175"/>
<evidence type="ECO:0000256" key="2">
    <source>
        <dbReference type="ARBA" id="ARBA00022475"/>
    </source>
</evidence>
<dbReference type="EMBL" id="JBHSDJ010000024">
    <property type="protein sequence ID" value="MFC4247012.1"/>
    <property type="molecule type" value="Genomic_DNA"/>
</dbReference>
<dbReference type="RefSeq" id="WP_246971059.1">
    <property type="nucleotide sequence ID" value="NZ_CP095397.1"/>
</dbReference>
<feature type="transmembrane region" description="Helical" evidence="6">
    <location>
        <begin position="71"/>
        <end position="94"/>
    </location>
</feature>
<accession>A0ABD5NYI6</accession>
<sequence>MTLTSMRPLAGGVAVGLVVVASLLLSPSSVAVLESVSADPYLFGLVVAGLYLVRPLLAWPPTLLAAVVGYGYGVTLGVPIALVGVVVTVIPVFLGVRWITATTAVDSSGGHPEGVLERAGDVVRRYYDATGPIRGVTASRLAPIPSDVSTCAAAVSDVRLGHLVVGTAIGELPWTVAAVVVGASTATITTAGVGDLGAPLSIACALAAALLLAGPVYRLARGRLPSAG</sequence>
<comment type="caution">
    <text evidence="8">The sequence shown here is derived from an EMBL/GenBank/DDBJ whole genome shotgun (WGS) entry which is preliminary data.</text>
</comment>
<keyword evidence="5 6" id="KW-0472">Membrane</keyword>
<reference evidence="8 9" key="1">
    <citation type="journal article" date="2014" name="Int. J. Syst. Evol. Microbiol.">
        <title>Complete genome sequence of Corynebacterium casei LMG S-19264T (=DSM 44701T), isolated from a smear-ripened cheese.</title>
        <authorList>
            <consortium name="US DOE Joint Genome Institute (JGI-PGF)"/>
            <person name="Walter F."/>
            <person name="Albersmeier A."/>
            <person name="Kalinowski J."/>
            <person name="Ruckert C."/>
        </authorList>
    </citation>
    <scope>NUCLEOTIDE SEQUENCE [LARGE SCALE GENOMIC DNA]</scope>
    <source>
        <strain evidence="8 9">IBRC-M 10912</strain>
    </source>
</reference>
<keyword evidence="4 6" id="KW-1133">Transmembrane helix</keyword>
<feature type="domain" description="VTT" evidence="7">
    <location>
        <begin position="60"/>
        <end position="183"/>
    </location>
</feature>
<evidence type="ECO:0000256" key="3">
    <source>
        <dbReference type="ARBA" id="ARBA00022692"/>
    </source>
</evidence>
<dbReference type="PANTHER" id="PTHR12677">
    <property type="entry name" value="GOLGI APPARATUS MEMBRANE PROTEIN TVP38-RELATED"/>
    <property type="match status" value="1"/>
</dbReference>
<name>A0ABD5NYI6_9EURY</name>
<evidence type="ECO:0000256" key="6">
    <source>
        <dbReference type="SAM" id="Phobius"/>
    </source>
</evidence>
<protein>
    <submittedName>
        <fullName evidence="8">TVP38/TMEM64 family protein</fullName>
    </submittedName>
</protein>
<evidence type="ECO:0000256" key="5">
    <source>
        <dbReference type="ARBA" id="ARBA00023136"/>
    </source>
</evidence>
<evidence type="ECO:0000256" key="1">
    <source>
        <dbReference type="ARBA" id="ARBA00004651"/>
    </source>
</evidence>
<dbReference type="InterPro" id="IPR015414">
    <property type="entry name" value="TMEM64"/>
</dbReference>
<organism evidence="8 9">
    <name type="scientific">Natribaculum luteum</name>
    <dbReference type="NCBI Taxonomy" id="1586232"/>
    <lineage>
        <taxon>Archaea</taxon>
        <taxon>Methanobacteriati</taxon>
        <taxon>Methanobacteriota</taxon>
        <taxon>Stenosarchaea group</taxon>
        <taxon>Halobacteria</taxon>
        <taxon>Halobacteriales</taxon>
        <taxon>Natrialbaceae</taxon>
        <taxon>Natribaculum</taxon>
    </lineage>
</organism>
<feature type="transmembrane region" description="Helical" evidence="6">
    <location>
        <begin position="41"/>
        <end position="59"/>
    </location>
</feature>
<dbReference type="Proteomes" id="UP001595821">
    <property type="component" value="Unassembled WGS sequence"/>
</dbReference>
<dbReference type="AlphaFoldDB" id="A0ABD5NYI6"/>
<evidence type="ECO:0000259" key="7">
    <source>
        <dbReference type="Pfam" id="PF09335"/>
    </source>
</evidence>
<dbReference type="Pfam" id="PF09335">
    <property type="entry name" value="VTT_dom"/>
    <property type="match status" value="1"/>
</dbReference>